<evidence type="ECO:0000256" key="1">
    <source>
        <dbReference type="SAM" id="MobiDB-lite"/>
    </source>
</evidence>
<keyword evidence="2" id="KW-0812">Transmembrane</keyword>
<comment type="caution">
    <text evidence="3">The sequence shown here is derived from an EMBL/GenBank/DDBJ whole genome shotgun (WGS) entry which is preliminary data.</text>
</comment>
<evidence type="ECO:0000256" key="2">
    <source>
        <dbReference type="SAM" id="Phobius"/>
    </source>
</evidence>
<dbReference type="AlphaFoldDB" id="A0AAW0VRB5"/>
<feature type="region of interest" description="Disordered" evidence="1">
    <location>
        <begin position="38"/>
        <end position="102"/>
    </location>
</feature>
<dbReference type="Proteomes" id="UP001445076">
    <property type="component" value="Unassembled WGS sequence"/>
</dbReference>
<feature type="non-terminal residue" evidence="3">
    <location>
        <position position="1"/>
    </location>
</feature>
<evidence type="ECO:0000313" key="3">
    <source>
        <dbReference type="EMBL" id="KAK8719386.1"/>
    </source>
</evidence>
<keyword evidence="4" id="KW-1185">Reference proteome</keyword>
<proteinExistence type="predicted"/>
<feature type="transmembrane region" description="Helical" evidence="2">
    <location>
        <begin position="12"/>
        <end position="32"/>
    </location>
</feature>
<protein>
    <submittedName>
        <fullName evidence="3">Uncharacterized protein</fullName>
    </submittedName>
</protein>
<sequence>AGALYDQLQSYLIPFLCAGIPPIIGSFILFSISCIKQPPKGAPGSPVRDSTEKQNNAAAVEEPKETQTLMAAGKQKKARRDYRISNGDISEPRPLSTSTSDDAVRVDVRRLATLQRESCV</sequence>
<accession>A0AAW0VRB5</accession>
<evidence type="ECO:0000313" key="4">
    <source>
        <dbReference type="Proteomes" id="UP001445076"/>
    </source>
</evidence>
<keyword evidence="2" id="KW-1133">Transmembrane helix</keyword>
<name>A0AAW0VRB5_CHEQU</name>
<dbReference type="EMBL" id="JARKIK010002264">
    <property type="protein sequence ID" value="KAK8719386.1"/>
    <property type="molecule type" value="Genomic_DNA"/>
</dbReference>
<reference evidence="3 4" key="1">
    <citation type="journal article" date="2024" name="BMC Genomics">
        <title>Genome assembly of redclaw crayfish (Cherax quadricarinatus) provides insights into its immune adaptation and hypoxia tolerance.</title>
        <authorList>
            <person name="Liu Z."/>
            <person name="Zheng J."/>
            <person name="Li H."/>
            <person name="Fang K."/>
            <person name="Wang S."/>
            <person name="He J."/>
            <person name="Zhou D."/>
            <person name="Weng S."/>
            <person name="Chi M."/>
            <person name="Gu Z."/>
            <person name="He J."/>
            <person name="Li F."/>
            <person name="Wang M."/>
        </authorList>
    </citation>
    <scope>NUCLEOTIDE SEQUENCE [LARGE SCALE GENOMIC DNA]</scope>
    <source>
        <strain evidence="3">ZL_2023a</strain>
    </source>
</reference>
<keyword evidence="2" id="KW-0472">Membrane</keyword>
<gene>
    <name evidence="3" type="ORF">OTU49_014067</name>
</gene>
<organism evidence="3 4">
    <name type="scientific">Cherax quadricarinatus</name>
    <name type="common">Australian red claw crayfish</name>
    <dbReference type="NCBI Taxonomy" id="27406"/>
    <lineage>
        <taxon>Eukaryota</taxon>
        <taxon>Metazoa</taxon>
        <taxon>Ecdysozoa</taxon>
        <taxon>Arthropoda</taxon>
        <taxon>Crustacea</taxon>
        <taxon>Multicrustacea</taxon>
        <taxon>Malacostraca</taxon>
        <taxon>Eumalacostraca</taxon>
        <taxon>Eucarida</taxon>
        <taxon>Decapoda</taxon>
        <taxon>Pleocyemata</taxon>
        <taxon>Astacidea</taxon>
        <taxon>Parastacoidea</taxon>
        <taxon>Parastacidae</taxon>
        <taxon>Cherax</taxon>
    </lineage>
</organism>